<evidence type="ECO:0000259" key="1">
    <source>
        <dbReference type="Pfam" id="PF04326"/>
    </source>
</evidence>
<dbReference type="Gene3D" id="3.30.565.60">
    <property type="match status" value="1"/>
</dbReference>
<dbReference type="InterPro" id="IPR038461">
    <property type="entry name" value="Schlafen_AlbA_2_dom_sf"/>
</dbReference>
<dbReference type="Gene3D" id="3.30.950.30">
    <property type="entry name" value="Schlafen, AAA domain"/>
    <property type="match status" value="1"/>
</dbReference>
<feature type="domain" description="Schlafen AlbA-2" evidence="1">
    <location>
        <begin position="17"/>
        <end position="131"/>
    </location>
</feature>
<keyword evidence="3" id="KW-1185">Reference proteome</keyword>
<protein>
    <submittedName>
        <fullName evidence="2">Transcriptional regulator</fullName>
    </submittedName>
</protein>
<dbReference type="PANTHER" id="PTHR30595:SF6">
    <property type="entry name" value="SCHLAFEN ALBA-2 DOMAIN-CONTAINING PROTEIN"/>
    <property type="match status" value="1"/>
</dbReference>
<dbReference type="Pfam" id="PF04326">
    <property type="entry name" value="SLFN_AlbA_2"/>
    <property type="match status" value="1"/>
</dbReference>
<dbReference type="AlphaFoldDB" id="A0A858Q8F5"/>
<dbReference type="KEGG" id="metu:GNH96_09045"/>
<accession>A0A858Q8F5</accession>
<evidence type="ECO:0000313" key="2">
    <source>
        <dbReference type="EMBL" id="QJD30103.1"/>
    </source>
</evidence>
<dbReference type="Pfam" id="PF13749">
    <property type="entry name" value="HATPase_c_4"/>
    <property type="match status" value="1"/>
</dbReference>
<gene>
    <name evidence="2" type="ORF">GNH96_09045</name>
</gene>
<dbReference type="EMBL" id="CP046565">
    <property type="protein sequence ID" value="QJD30103.1"/>
    <property type="molecule type" value="Genomic_DNA"/>
</dbReference>
<dbReference type="Proteomes" id="UP000503004">
    <property type="component" value="Chromosome"/>
</dbReference>
<organism evidence="2 3">
    <name type="scientific">Methylococcus geothermalis</name>
    <dbReference type="NCBI Taxonomy" id="2681310"/>
    <lineage>
        <taxon>Bacteria</taxon>
        <taxon>Pseudomonadati</taxon>
        <taxon>Pseudomonadota</taxon>
        <taxon>Gammaproteobacteria</taxon>
        <taxon>Methylococcales</taxon>
        <taxon>Methylococcaceae</taxon>
        <taxon>Methylococcus</taxon>
    </lineage>
</organism>
<reference evidence="3" key="1">
    <citation type="submission" date="2019-12" db="EMBL/GenBank/DDBJ databases">
        <authorList>
            <person name="Awala S.I."/>
            <person name="Rhee S.K."/>
        </authorList>
    </citation>
    <scope>NUCLEOTIDE SEQUENCE [LARGE SCALE GENOMIC DNA]</scope>
    <source>
        <strain evidence="3">IM1</strain>
    </source>
</reference>
<evidence type="ECO:0000313" key="3">
    <source>
        <dbReference type="Proteomes" id="UP000503004"/>
    </source>
</evidence>
<dbReference type="InterPro" id="IPR038475">
    <property type="entry name" value="RecG_C_sf"/>
</dbReference>
<sequence>MNPYKDEVLESMLTDLESDRVERKESFKGNAPQSVREAVCAFANDLAGHQAPGVVFIGAKDDGTPMVLDVTDELLRQLADIKTDGNIAPPPSLLVEKRRLAGHDMAVITVWPCDTPPVRYRGRIHVRWGPRRGLATAQDERILNERRRHRDRPFDVQPVSGATLEELDRLRFEQEYLPALVARDVLDANERSYTQKLAATKLILGEEEPVPTVLGLLVIGRSPADWLPGAYTQFLRLAGNDLTAPIADEELIHGTVADQIRRLEEKLEAHNWRGVRFADTATEELRESYPLNALRQLVRNAYMHRSYEATNAPVRVYWFDNRIEIHNPGGPFGSVTPENFGQPGMTDYRNPNLAEALRALGYVQRFGAGIAIARKVLGERLRFEVQPGFVAAIVRGEDA</sequence>
<dbReference type="RefSeq" id="WP_169603381.1">
    <property type="nucleotide sequence ID" value="NZ_CP046565.1"/>
</dbReference>
<dbReference type="InterPro" id="IPR007421">
    <property type="entry name" value="Schlafen_AlbA_2_dom"/>
</dbReference>
<proteinExistence type="predicted"/>
<name>A0A858Q8F5_9GAMM</name>
<dbReference type="PANTHER" id="PTHR30595">
    <property type="entry name" value="GLPR-RELATED TRANSCRIPTIONAL REPRESSOR"/>
    <property type="match status" value="1"/>
</dbReference>